<dbReference type="EMBL" id="JAASQP010000001">
    <property type="protein sequence ID" value="NIJ23554.1"/>
    <property type="molecule type" value="Genomic_DNA"/>
</dbReference>
<comment type="caution">
    <text evidence="1">The sequence shown here is derived from an EMBL/GenBank/DDBJ whole genome shotgun (WGS) entry which is preliminary data.</text>
</comment>
<dbReference type="Pfam" id="PF04820">
    <property type="entry name" value="Trp_halogenase"/>
    <property type="match status" value="1"/>
</dbReference>
<dbReference type="PIRSF" id="PIRSF011396">
    <property type="entry name" value="Trp_halogenase"/>
    <property type="match status" value="1"/>
</dbReference>
<name>A0ABX0U1H8_9SPHN</name>
<dbReference type="PANTHER" id="PTHR43747">
    <property type="entry name" value="FAD-BINDING PROTEIN"/>
    <property type="match status" value="1"/>
</dbReference>
<dbReference type="InterPro" id="IPR006905">
    <property type="entry name" value="Flavin_halogenase"/>
</dbReference>
<dbReference type="Proteomes" id="UP000788153">
    <property type="component" value="Unassembled WGS sequence"/>
</dbReference>
<keyword evidence="1" id="KW-0560">Oxidoreductase</keyword>
<dbReference type="InterPro" id="IPR036188">
    <property type="entry name" value="FAD/NAD-bd_sf"/>
</dbReference>
<dbReference type="RefSeq" id="WP_337250279.1">
    <property type="nucleotide sequence ID" value="NZ_BAAAEV010000001.1"/>
</dbReference>
<reference evidence="1 2" key="1">
    <citation type="submission" date="2020-03" db="EMBL/GenBank/DDBJ databases">
        <title>Genomic Encyclopedia of Type Strains, Phase IV (KMG-IV): sequencing the most valuable type-strain genomes for metagenomic binning, comparative biology and taxonomic classification.</title>
        <authorList>
            <person name="Goeker M."/>
        </authorList>
    </citation>
    <scope>NUCLEOTIDE SEQUENCE [LARGE SCALE GENOMIC DNA]</scope>
    <source>
        <strain evidence="1 2">DSM 22753</strain>
    </source>
</reference>
<sequence length="498" mass="54396">MITPLPRTILIAGGGTAGWMAAAAFSKLLPGWNIQIVESDAIGTVGVGEATIPQIRLFNQALGIDEAEFLRAVQGTIKLGIEFDGWTRPGERYLHGFGSVGRGMGLVDFHHYWLRGQAEGIAAPYHDHSLNNAAALAGSFAQVEPRGPIPPMPYAYHFDAALYAAFLRRFSEAHGAVRHEGRIVSVERSDTGDIAALLLDGERRIAADWFVDATGFAALLIGDALGVGYQDWTQWLPCDRALAVPCEGAGNPLPYTRATARSAGWQWRIPLQHRIGNGYVYSSAHLSDDEAAVTLLANLDGAPLADPKPLRFATGKRDAFWDRNCVAIGLASGFLEPLESTSIHLVQTAIARILQFLPRGAMHEADRAEYNRLTHVEYDRVRDFLMLHYHANQRVGEPLWDAVRSMALPDELARKIALFKSSARLSRRDDELFAEPGWLQVMLGQGIVPQAWHPSADALPRDDLAGFLGAAHSVAQRTAAALPPHRAFLDSLAQRVFA</sequence>
<dbReference type="GO" id="GO:0016491">
    <property type="term" value="F:oxidoreductase activity"/>
    <property type="evidence" value="ECO:0007669"/>
    <property type="project" value="UniProtKB-KW"/>
</dbReference>
<gene>
    <name evidence="1" type="ORF">FHT01_001096</name>
</gene>
<accession>A0ABX0U1H8</accession>
<protein>
    <submittedName>
        <fullName evidence="1">Tryptophan halogenase</fullName>
        <ecNumber evidence="1">1.14.19.9</ecNumber>
    </submittedName>
</protein>
<keyword evidence="2" id="KW-1185">Reference proteome</keyword>
<dbReference type="Gene3D" id="3.50.50.60">
    <property type="entry name" value="FAD/NAD(P)-binding domain"/>
    <property type="match status" value="1"/>
</dbReference>
<dbReference type="InterPro" id="IPR033856">
    <property type="entry name" value="Trp_halogen"/>
</dbReference>
<proteinExistence type="predicted"/>
<dbReference type="PANTHER" id="PTHR43747:SF4">
    <property type="entry name" value="FLAVIN-DEPENDENT TRYPTOPHAN HALOGENASE"/>
    <property type="match status" value="1"/>
</dbReference>
<dbReference type="EC" id="1.14.19.9" evidence="1"/>
<evidence type="ECO:0000313" key="2">
    <source>
        <dbReference type="Proteomes" id="UP000788153"/>
    </source>
</evidence>
<dbReference type="SUPFAM" id="SSF51905">
    <property type="entry name" value="FAD/NAD(P)-binding domain"/>
    <property type="match status" value="1"/>
</dbReference>
<evidence type="ECO:0000313" key="1">
    <source>
        <dbReference type="EMBL" id="NIJ23554.1"/>
    </source>
</evidence>
<dbReference type="InterPro" id="IPR050816">
    <property type="entry name" value="Flavin-dep_Halogenase_NPB"/>
</dbReference>
<organism evidence="1 2">
    <name type="scientific">Sphingomonas japonica</name>
    <dbReference type="NCBI Taxonomy" id="511662"/>
    <lineage>
        <taxon>Bacteria</taxon>
        <taxon>Pseudomonadati</taxon>
        <taxon>Pseudomonadota</taxon>
        <taxon>Alphaproteobacteria</taxon>
        <taxon>Sphingomonadales</taxon>
        <taxon>Sphingomonadaceae</taxon>
        <taxon>Sphingomonas</taxon>
    </lineage>
</organism>